<keyword evidence="2" id="KW-1185">Reference proteome</keyword>
<dbReference type="OrthoDB" id="4965795at2"/>
<dbReference type="InterPro" id="IPR009241">
    <property type="entry name" value="HigB-like"/>
</dbReference>
<dbReference type="RefSeq" id="WP_070199459.1">
    <property type="nucleotide sequence ID" value="NZ_LJGZ01000004.1"/>
</dbReference>
<dbReference type="PATRIC" id="fig|518642.7.peg.2419"/>
<dbReference type="EMBL" id="LJGZ01000004">
    <property type="protein sequence ID" value="OEV22417.1"/>
    <property type="molecule type" value="Genomic_DNA"/>
</dbReference>
<evidence type="ECO:0000313" key="1">
    <source>
        <dbReference type="EMBL" id="OEV22417.1"/>
    </source>
</evidence>
<organism evidence="1 2">
    <name type="scientific">Streptomyces nanshensis</name>
    <dbReference type="NCBI Taxonomy" id="518642"/>
    <lineage>
        <taxon>Bacteria</taxon>
        <taxon>Bacillati</taxon>
        <taxon>Actinomycetota</taxon>
        <taxon>Actinomycetes</taxon>
        <taxon>Kitasatosporales</taxon>
        <taxon>Streptomycetaceae</taxon>
        <taxon>Streptomyces</taxon>
    </lineage>
</organism>
<evidence type="ECO:0000313" key="2">
    <source>
        <dbReference type="Proteomes" id="UP000175971"/>
    </source>
</evidence>
<comment type="caution">
    <text evidence="1">The sequence shown here is derived from an EMBL/GenBank/DDBJ whole genome shotgun (WGS) entry which is preliminary data.</text>
</comment>
<dbReference type="Pfam" id="PF05973">
    <property type="entry name" value="Gp49"/>
    <property type="match status" value="1"/>
</dbReference>
<dbReference type="Proteomes" id="UP000175971">
    <property type="component" value="Unassembled WGS sequence"/>
</dbReference>
<reference evidence="1 2" key="1">
    <citation type="journal article" date="2016" name="Front. Microbiol.">
        <title>Comparative Genomics Analysis of Streptomyces Species Reveals Their Adaptation to the Marine Environment and Their Diversity at the Genomic Level.</title>
        <authorList>
            <person name="Tian X."/>
            <person name="Zhang Z."/>
            <person name="Yang T."/>
            <person name="Chen M."/>
            <person name="Li J."/>
            <person name="Chen F."/>
            <person name="Yang J."/>
            <person name="Li W."/>
            <person name="Zhang B."/>
            <person name="Zhang Z."/>
            <person name="Wu J."/>
            <person name="Zhang C."/>
            <person name="Long L."/>
            <person name="Xiao J."/>
        </authorList>
    </citation>
    <scope>NUCLEOTIDE SEQUENCE [LARGE SCALE GENOMIC DNA]</scope>
    <source>
        <strain evidence="1 2">SCSIO M10372</strain>
    </source>
</reference>
<sequence length="125" mass="14372">MTYLHVIEVEPEVRDWLELLPEKHYMKVEEYAGLLASMGTSTPMPFSRPLRDGVYELRPTLGGEATRITYWFASDRRIVLLTVFRKTRMRESAQVDRALQARAVCEATHGPAHSTYVRGESRETS</sequence>
<proteinExistence type="predicted"/>
<gene>
    <name evidence="1" type="ORF">AN221_01880</name>
</gene>
<name>A0A1E7M1V2_9ACTN</name>
<accession>A0A1E7M1V2</accession>
<protein>
    <submittedName>
        <fullName evidence="1">Addiction module toxin RelE</fullName>
    </submittedName>
</protein>
<dbReference type="AlphaFoldDB" id="A0A1E7M1V2"/>